<reference evidence="3 4" key="1">
    <citation type="submission" date="2013-03" db="EMBL/GenBank/DDBJ databases">
        <authorList>
            <person name="Linke B."/>
        </authorList>
    </citation>
    <scope>NUCLEOTIDE SEQUENCE [LARGE SCALE GENOMIC DNA]</scope>
    <source>
        <strain evidence="3 4">B13</strain>
    </source>
</reference>
<feature type="domain" description="HTH LytTR-type" evidence="2">
    <location>
        <begin position="5"/>
        <end position="108"/>
    </location>
</feature>
<dbReference type="PATRIC" id="fig|1301098.3.peg.2439"/>
<evidence type="ECO:0000313" key="3">
    <source>
        <dbReference type="EMBL" id="CDF83781.1"/>
    </source>
</evidence>
<reference evidence="3 4" key="2">
    <citation type="submission" date="2014-05" db="EMBL/GenBank/DDBJ databases">
        <title>Genome sequence of the 3-chlorobenzoate degrading bacterium Pseudomonas knackmussii B13 shows multiple evidence for horizontal gene transfer.</title>
        <authorList>
            <person name="Miyazaki R."/>
            <person name="Bertelli C."/>
            <person name="Falquet L."/>
            <person name="Robinson-Rechavi M."/>
            <person name="Gharib W."/>
            <person name="Roy S."/>
            <person name="Van der Meer J.R."/>
        </authorList>
    </citation>
    <scope>NUCLEOTIDE SEQUENCE [LARGE SCALE GENOMIC DNA]</scope>
    <source>
        <strain evidence="3 4">B13</strain>
    </source>
</reference>
<dbReference type="InterPro" id="IPR046947">
    <property type="entry name" value="LytR-like"/>
</dbReference>
<dbReference type="eggNOG" id="COG3279">
    <property type="taxonomic scope" value="Bacteria"/>
</dbReference>
<evidence type="ECO:0000259" key="2">
    <source>
        <dbReference type="PROSITE" id="PS50930"/>
    </source>
</evidence>
<dbReference type="HOGENOM" id="CLU_1873653_0_0_6"/>
<name>A0A024HFW6_PSEKB</name>
<dbReference type="PANTHER" id="PTHR37299">
    <property type="entry name" value="TRANSCRIPTIONAL REGULATOR-RELATED"/>
    <property type="match status" value="1"/>
</dbReference>
<dbReference type="Pfam" id="PF04397">
    <property type="entry name" value="LytTR"/>
    <property type="match status" value="1"/>
</dbReference>
<dbReference type="STRING" id="1301098.PKB_2434"/>
<dbReference type="PROSITE" id="PS50930">
    <property type="entry name" value="HTH_LYTTR"/>
    <property type="match status" value="1"/>
</dbReference>
<sequence>MRQKICSKIGNCMLIVETRDVIRFAAEDKYIVAHTPTKSVCFEGTLKALEEEFAADFIRIHRSHLVRRTQLTGLRWDGYLASVSLKGCEERIPVARPRCAHVRSLLEGAPISPLHIRQVGSPISEQALPIEASNGDEPLLCFSGGEW</sequence>
<gene>
    <name evidence="3" type="ORF">PKB_2434</name>
</gene>
<dbReference type="KEGG" id="pkc:PKB_2434"/>
<dbReference type="RefSeq" id="WP_052355250.1">
    <property type="nucleotide sequence ID" value="NZ_HG322950.1"/>
</dbReference>
<keyword evidence="1" id="KW-0902">Two-component regulatory system</keyword>
<proteinExistence type="predicted"/>
<organism evidence="3 4">
    <name type="scientific">Pseudomonas knackmussii (strain DSM 6978 / CCUG 54928 / LMG 23759 / B13)</name>
    <dbReference type="NCBI Taxonomy" id="1301098"/>
    <lineage>
        <taxon>Bacteria</taxon>
        <taxon>Pseudomonadati</taxon>
        <taxon>Pseudomonadota</taxon>
        <taxon>Gammaproteobacteria</taxon>
        <taxon>Pseudomonadales</taxon>
        <taxon>Pseudomonadaceae</taxon>
        <taxon>Pseudomonas</taxon>
    </lineage>
</organism>
<dbReference type="SMART" id="SM00850">
    <property type="entry name" value="LytTR"/>
    <property type="match status" value="1"/>
</dbReference>
<evidence type="ECO:0000256" key="1">
    <source>
        <dbReference type="ARBA" id="ARBA00023012"/>
    </source>
</evidence>
<dbReference type="GO" id="GO:0003677">
    <property type="term" value="F:DNA binding"/>
    <property type="evidence" value="ECO:0007669"/>
    <property type="project" value="InterPro"/>
</dbReference>
<keyword evidence="4" id="KW-1185">Reference proteome</keyword>
<dbReference type="GO" id="GO:0000156">
    <property type="term" value="F:phosphorelay response regulator activity"/>
    <property type="evidence" value="ECO:0007669"/>
    <property type="project" value="InterPro"/>
</dbReference>
<accession>A0A024HFW6</accession>
<dbReference type="PANTHER" id="PTHR37299:SF1">
    <property type="entry name" value="STAGE 0 SPORULATION PROTEIN A HOMOLOG"/>
    <property type="match status" value="1"/>
</dbReference>
<dbReference type="AlphaFoldDB" id="A0A024HFW6"/>
<protein>
    <recommendedName>
        <fullName evidence="2">HTH LytTR-type domain-containing protein</fullName>
    </recommendedName>
</protein>
<dbReference type="Proteomes" id="UP000025241">
    <property type="component" value="Chromosome I"/>
</dbReference>
<dbReference type="Gene3D" id="2.40.50.1020">
    <property type="entry name" value="LytTr DNA-binding domain"/>
    <property type="match status" value="1"/>
</dbReference>
<evidence type="ECO:0000313" key="4">
    <source>
        <dbReference type="Proteomes" id="UP000025241"/>
    </source>
</evidence>
<dbReference type="InterPro" id="IPR007492">
    <property type="entry name" value="LytTR_DNA-bd_dom"/>
</dbReference>
<dbReference type="EMBL" id="HG322950">
    <property type="protein sequence ID" value="CDF83781.1"/>
    <property type="molecule type" value="Genomic_DNA"/>
</dbReference>